<evidence type="ECO:0000256" key="1">
    <source>
        <dbReference type="ARBA" id="ARBA00022723"/>
    </source>
</evidence>
<dbReference type="Gene3D" id="3.40.630.10">
    <property type="entry name" value="Zn peptidases"/>
    <property type="match status" value="1"/>
</dbReference>
<dbReference type="EMBL" id="DF820459">
    <property type="protein sequence ID" value="GAK52814.1"/>
    <property type="molecule type" value="Genomic_DNA"/>
</dbReference>
<dbReference type="PANTHER" id="PTHR43808">
    <property type="entry name" value="ACETYLORNITHINE DEACETYLASE"/>
    <property type="match status" value="1"/>
</dbReference>
<dbReference type="AlphaFoldDB" id="A0A0S6W583"/>
<dbReference type="Pfam" id="PF04389">
    <property type="entry name" value="Peptidase_M28"/>
    <property type="match status" value="1"/>
</dbReference>
<keyword evidence="6" id="KW-1185">Reference proteome</keyword>
<gene>
    <name evidence="5" type="ORF">U14_04071</name>
</gene>
<evidence type="ECO:0000259" key="4">
    <source>
        <dbReference type="Pfam" id="PF07687"/>
    </source>
</evidence>
<name>A0A0S6W583_9BACT</name>
<reference evidence="5 6" key="1">
    <citation type="journal article" date="2015" name="PeerJ">
        <title>First genomic representation of candidate bacterial phylum KSB3 points to enhanced environmental sensing as a trigger of wastewater bulking.</title>
        <authorList>
            <person name="Sekiguchi Y."/>
            <person name="Ohashi A."/>
            <person name="Parks D.H."/>
            <person name="Yamauchi T."/>
            <person name="Tyson G.W."/>
            <person name="Hugenholtz P."/>
        </authorList>
    </citation>
    <scope>NUCLEOTIDE SEQUENCE [LARGE SCALE GENOMIC DNA]</scope>
</reference>
<feature type="domain" description="Peptidase M28" evidence="3">
    <location>
        <begin position="70"/>
        <end position="145"/>
    </location>
</feature>
<dbReference type="InterPro" id="IPR036264">
    <property type="entry name" value="Bact_exopeptidase_dim_dom"/>
</dbReference>
<evidence type="ECO:0000313" key="5">
    <source>
        <dbReference type="EMBL" id="GAK52814.1"/>
    </source>
</evidence>
<dbReference type="InterPro" id="IPR050072">
    <property type="entry name" value="Peptidase_M20A"/>
</dbReference>
<dbReference type="Gene3D" id="3.30.70.360">
    <property type="match status" value="1"/>
</dbReference>
<feature type="domain" description="Peptidase M20 dimerisation" evidence="4">
    <location>
        <begin position="213"/>
        <end position="288"/>
    </location>
</feature>
<proteinExistence type="predicted"/>
<dbReference type="STRING" id="1499966.U14_04071"/>
<dbReference type="SUPFAM" id="SSF55031">
    <property type="entry name" value="Bacterial exopeptidase dimerisation domain"/>
    <property type="match status" value="1"/>
</dbReference>
<evidence type="ECO:0000259" key="3">
    <source>
        <dbReference type="Pfam" id="PF04389"/>
    </source>
</evidence>
<sequence>MPFATFDELIAFLPQLESPLHEMQDIILANLVAIGEIPAPTFEERKRVEFLQERFTDIEMLDCSTDEMENVYAILPGETGEKHLLVTAHLDTIFPDDDDHTITMSADEVTGTAVADNSLGIAVMASLPYLLRRLNLRLQSNVILMGAARTLGRGNLAGLRFFLENSRMPIQAGIAVEGIELGRLSYSSVGMLRGEITCLVPDDYDWTRFDTTGAITNLNEVINQILALPLPRQPRTSVVLGSIEGGEQAYGKIAKFAQLRFEIRSESADVVESIREEIQEIVMEQAAKTNKTITAEFFGKRTPGGLAISHPLCRQTRRIMEALSIEPHISPSLSGLSAFIDRKIPAITLGITKGQRTKDPEETILIAPIAKGVAQLIGVLLAIDGGFCDETR</sequence>
<keyword evidence="1" id="KW-0479">Metal-binding</keyword>
<evidence type="ECO:0000256" key="2">
    <source>
        <dbReference type="ARBA" id="ARBA00022801"/>
    </source>
</evidence>
<evidence type="ECO:0000313" key="6">
    <source>
        <dbReference type="Proteomes" id="UP000030700"/>
    </source>
</evidence>
<protein>
    <submittedName>
        <fullName evidence="5">Peptidase dimerization domain protein</fullName>
    </submittedName>
</protein>
<organism evidence="5 6">
    <name type="scientific">Candidatus Moduliflexus flocculans</name>
    <dbReference type="NCBI Taxonomy" id="1499966"/>
    <lineage>
        <taxon>Bacteria</taxon>
        <taxon>Candidatus Moduliflexota</taxon>
        <taxon>Candidatus Moduliflexia</taxon>
        <taxon>Candidatus Moduliflexales</taxon>
        <taxon>Candidatus Moduliflexaceae</taxon>
    </lineage>
</organism>
<dbReference type="Proteomes" id="UP000030700">
    <property type="component" value="Unassembled WGS sequence"/>
</dbReference>
<dbReference type="HOGENOM" id="CLU_051308_1_0_0"/>
<dbReference type="InterPro" id="IPR011650">
    <property type="entry name" value="Peptidase_M20_dimer"/>
</dbReference>
<dbReference type="GO" id="GO:0016787">
    <property type="term" value="F:hydrolase activity"/>
    <property type="evidence" value="ECO:0007669"/>
    <property type="project" value="UniProtKB-KW"/>
</dbReference>
<dbReference type="Pfam" id="PF07687">
    <property type="entry name" value="M20_dimer"/>
    <property type="match status" value="1"/>
</dbReference>
<dbReference type="PANTHER" id="PTHR43808:SF17">
    <property type="entry name" value="PEPTIDASE M20"/>
    <property type="match status" value="1"/>
</dbReference>
<dbReference type="InterPro" id="IPR007484">
    <property type="entry name" value="Peptidase_M28"/>
</dbReference>
<dbReference type="SUPFAM" id="SSF53187">
    <property type="entry name" value="Zn-dependent exopeptidases"/>
    <property type="match status" value="1"/>
</dbReference>
<accession>A0A0S6W583</accession>
<keyword evidence="2" id="KW-0378">Hydrolase</keyword>